<gene>
    <name evidence="6" type="ORF">SCHCODRAFT_107081</name>
</gene>
<keyword evidence="7" id="KW-1185">Reference proteome</keyword>
<dbReference type="Pfam" id="PF01753">
    <property type="entry name" value="zf-MYND"/>
    <property type="match status" value="1"/>
</dbReference>
<dbReference type="InterPro" id="IPR002893">
    <property type="entry name" value="Znf_MYND"/>
</dbReference>
<name>D8PX75_SCHCM</name>
<proteinExistence type="predicted"/>
<dbReference type="Proteomes" id="UP000007431">
    <property type="component" value="Unassembled WGS sequence"/>
</dbReference>
<keyword evidence="2 4" id="KW-0863">Zinc-finger</keyword>
<dbReference type="PROSITE" id="PS50865">
    <property type="entry name" value="ZF_MYND_2"/>
    <property type="match status" value="1"/>
</dbReference>
<dbReference type="HOGENOM" id="CLU_412861_0_0_1"/>
<accession>D8PX75</accession>
<dbReference type="OrthoDB" id="2881796at2759"/>
<dbReference type="GO" id="GO:0008270">
    <property type="term" value="F:zinc ion binding"/>
    <property type="evidence" value="ECO:0007669"/>
    <property type="project" value="UniProtKB-KW"/>
</dbReference>
<keyword evidence="1" id="KW-0479">Metal-binding</keyword>
<dbReference type="VEuPathDB" id="FungiDB:SCHCODRAFT_02685722"/>
<keyword evidence="3" id="KW-0862">Zinc</keyword>
<dbReference type="Gene3D" id="6.10.140.2220">
    <property type="match status" value="1"/>
</dbReference>
<dbReference type="AlphaFoldDB" id="D8PX75"/>
<evidence type="ECO:0000313" key="7">
    <source>
        <dbReference type="Proteomes" id="UP000007431"/>
    </source>
</evidence>
<feature type="non-terminal residue" evidence="6">
    <location>
        <position position="632"/>
    </location>
</feature>
<evidence type="ECO:0000256" key="4">
    <source>
        <dbReference type="PROSITE-ProRule" id="PRU00134"/>
    </source>
</evidence>
<organism evidence="7">
    <name type="scientific">Schizophyllum commune (strain H4-8 / FGSC 9210)</name>
    <name type="common">Split gill fungus</name>
    <dbReference type="NCBI Taxonomy" id="578458"/>
    <lineage>
        <taxon>Eukaryota</taxon>
        <taxon>Fungi</taxon>
        <taxon>Dikarya</taxon>
        <taxon>Basidiomycota</taxon>
        <taxon>Agaricomycotina</taxon>
        <taxon>Agaricomycetes</taxon>
        <taxon>Agaricomycetidae</taxon>
        <taxon>Agaricales</taxon>
        <taxon>Schizophyllaceae</taxon>
        <taxon>Schizophyllum</taxon>
    </lineage>
</organism>
<protein>
    <recommendedName>
        <fullName evidence="5">MYND-type domain-containing protein</fullName>
    </recommendedName>
</protein>
<feature type="domain" description="MYND-type" evidence="5">
    <location>
        <begin position="389"/>
        <end position="430"/>
    </location>
</feature>
<sequence length="632" mass="72210">MVASLIANGGQFKTLSADPPEFGNPRITDRIRAAGVRDLWNLNALLSWLTVVDAPQHATKNGVSLLRRSWSTLMLWLVYLLDSREGFDDGLSACVHFLLHIFRLKEQLSDLLEQTNQPQMWTMALWLNLAIEVAPVNIRKNTLLERYIPLLRSLNTTMLMLSTPVDSTRSDDYDHESVSKSLAAVEHVSHRVHRRALQNVLNIITATYTAHGKLEYQIGWSDVLDVSDAQLQQTKRFFTEMGVSQVSARDVKVILDIVRSLHGLKLLDNTSRDAIIYTAIDLLASFWDRDHRAIGWAIRSGVIEYMVESLVQSGVSEANREAFFTNLITVVTWTVHFPIAVHFHKKGASESIALLAGKDKHGVIWAQVHAELMKRCALVEKFYKPRCDNYRCPKLIPPDEMRAKCCQCYEVYYCSRACQRQHWGMHRLFCPFIGKRLNRPSGHYSKTGPEIHIDGGYVKRKDAFFVAQLVQDSLRYQGEEILSAIRTEMEENPEGKPIRDFALFFDFDGNVRPEFTAQAYPVEEGDPHIPPTDLNDLAVYVYARLPPARRGEDPAPFIEVTVMSLWELNDMVEHFRACKNHAACVTRTQARPPRCEKLENLGRQCDECIYDFGVDDDPWNGLTARERKWGTY</sequence>
<evidence type="ECO:0000256" key="2">
    <source>
        <dbReference type="ARBA" id="ARBA00022771"/>
    </source>
</evidence>
<reference evidence="6 7" key="1">
    <citation type="journal article" date="2010" name="Nat. Biotechnol.">
        <title>Genome sequence of the model mushroom Schizophyllum commune.</title>
        <authorList>
            <person name="Ohm R.A."/>
            <person name="de Jong J.F."/>
            <person name="Lugones L.G."/>
            <person name="Aerts A."/>
            <person name="Kothe E."/>
            <person name="Stajich J.E."/>
            <person name="de Vries R.P."/>
            <person name="Record E."/>
            <person name="Levasseur A."/>
            <person name="Baker S.E."/>
            <person name="Bartholomew K.A."/>
            <person name="Coutinho P.M."/>
            <person name="Erdmann S."/>
            <person name="Fowler T.J."/>
            <person name="Gathman A.C."/>
            <person name="Lombard V."/>
            <person name="Henrissat B."/>
            <person name="Knabe N."/>
            <person name="Kuees U."/>
            <person name="Lilly W.W."/>
            <person name="Lindquist E."/>
            <person name="Lucas S."/>
            <person name="Magnuson J.K."/>
            <person name="Piumi F."/>
            <person name="Raudaskoski M."/>
            <person name="Salamov A."/>
            <person name="Schmutz J."/>
            <person name="Schwarze F.W.M.R."/>
            <person name="vanKuyk P.A."/>
            <person name="Horton J.S."/>
            <person name="Grigoriev I.V."/>
            <person name="Woesten H.A.B."/>
        </authorList>
    </citation>
    <scope>NUCLEOTIDE SEQUENCE [LARGE SCALE GENOMIC DNA]</scope>
    <source>
        <strain evidence="7">H4-8 / FGSC 9210</strain>
    </source>
</reference>
<dbReference type="EMBL" id="GL377304">
    <property type="protein sequence ID" value="EFI99032.1"/>
    <property type="molecule type" value="Genomic_DNA"/>
</dbReference>
<dbReference type="KEGG" id="scm:SCHCO_02685722"/>
<dbReference type="SUPFAM" id="SSF144232">
    <property type="entry name" value="HIT/MYND zinc finger-like"/>
    <property type="match status" value="1"/>
</dbReference>
<evidence type="ECO:0000256" key="1">
    <source>
        <dbReference type="ARBA" id="ARBA00022723"/>
    </source>
</evidence>
<evidence type="ECO:0000313" key="6">
    <source>
        <dbReference type="EMBL" id="EFI99032.1"/>
    </source>
</evidence>
<evidence type="ECO:0000259" key="5">
    <source>
        <dbReference type="PROSITE" id="PS50865"/>
    </source>
</evidence>
<dbReference type="GeneID" id="9586497"/>
<dbReference type="InParanoid" id="D8PX75"/>
<evidence type="ECO:0000256" key="3">
    <source>
        <dbReference type="ARBA" id="ARBA00022833"/>
    </source>
</evidence>